<dbReference type="RefSeq" id="WP_142453990.1">
    <property type="nucleotide sequence ID" value="NZ_FXTP01000005.1"/>
</dbReference>
<evidence type="ECO:0000259" key="5">
    <source>
        <dbReference type="Pfam" id="PF04542"/>
    </source>
</evidence>
<accession>A0A521CHG4</accession>
<dbReference type="InterPro" id="IPR013249">
    <property type="entry name" value="RNA_pol_sigma70_r4_t2"/>
</dbReference>
<dbReference type="InterPro" id="IPR039425">
    <property type="entry name" value="RNA_pol_sigma-70-like"/>
</dbReference>
<dbReference type="Pfam" id="PF04542">
    <property type="entry name" value="Sigma70_r2"/>
    <property type="match status" value="1"/>
</dbReference>
<feature type="domain" description="RNA polymerase sigma factor 70 region 4 type 2" evidence="6">
    <location>
        <begin position="124"/>
        <end position="173"/>
    </location>
</feature>
<dbReference type="OrthoDB" id="9803470at2"/>
<dbReference type="InterPro" id="IPR014284">
    <property type="entry name" value="RNA_pol_sigma-70_dom"/>
</dbReference>
<evidence type="ECO:0000313" key="7">
    <source>
        <dbReference type="EMBL" id="SMO58903.1"/>
    </source>
</evidence>
<dbReference type="GO" id="GO:0016987">
    <property type="term" value="F:sigma factor activity"/>
    <property type="evidence" value="ECO:0007669"/>
    <property type="project" value="UniProtKB-KW"/>
</dbReference>
<dbReference type="Gene3D" id="1.10.1740.10">
    <property type="match status" value="1"/>
</dbReference>
<dbReference type="SUPFAM" id="SSF88659">
    <property type="entry name" value="Sigma3 and sigma4 domains of RNA polymerase sigma factors"/>
    <property type="match status" value="1"/>
</dbReference>
<dbReference type="EMBL" id="FXTP01000005">
    <property type="protein sequence ID" value="SMO58903.1"/>
    <property type="molecule type" value="Genomic_DNA"/>
</dbReference>
<evidence type="ECO:0000256" key="2">
    <source>
        <dbReference type="ARBA" id="ARBA00023015"/>
    </source>
</evidence>
<sequence>MSQLTRDEKKKQQDFDEEIIPHMDALYNFALRLTSDPNDAEDLVQDTIVKAYRFFSSYEKGTNAKAWMFRILKNSFINNYRKNSKKPAEVDYDEVSPYYESVRAERTETSDLESLMFREMMDDDLSNALTQLPEDFRTVVLLCDVEGYTYEEIANMLDVPIGTIRSRLHRGRNLLKTELLEYAKKRGFTGD</sequence>
<dbReference type="CDD" id="cd06171">
    <property type="entry name" value="Sigma70_r4"/>
    <property type="match status" value="1"/>
</dbReference>
<dbReference type="InterPro" id="IPR013324">
    <property type="entry name" value="RNA_pol_sigma_r3/r4-like"/>
</dbReference>
<keyword evidence="8" id="KW-1185">Reference proteome</keyword>
<dbReference type="Pfam" id="PF08281">
    <property type="entry name" value="Sigma70_r4_2"/>
    <property type="match status" value="1"/>
</dbReference>
<dbReference type="GO" id="GO:0003677">
    <property type="term" value="F:DNA binding"/>
    <property type="evidence" value="ECO:0007669"/>
    <property type="project" value="InterPro"/>
</dbReference>
<dbReference type="GO" id="GO:0006352">
    <property type="term" value="P:DNA-templated transcription initiation"/>
    <property type="evidence" value="ECO:0007669"/>
    <property type="project" value="InterPro"/>
</dbReference>
<evidence type="ECO:0000313" key="8">
    <source>
        <dbReference type="Proteomes" id="UP000317557"/>
    </source>
</evidence>
<dbReference type="AlphaFoldDB" id="A0A521CHG4"/>
<dbReference type="PANTHER" id="PTHR43133:SF59">
    <property type="entry name" value="ECF RNA POLYMERASE SIGMA FACTOR SIGR"/>
    <property type="match status" value="1"/>
</dbReference>
<keyword evidence="4" id="KW-0804">Transcription</keyword>
<gene>
    <name evidence="7" type="ORF">SAMN06265219_105169</name>
</gene>
<evidence type="ECO:0000256" key="3">
    <source>
        <dbReference type="ARBA" id="ARBA00023082"/>
    </source>
</evidence>
<evidence type="ECO:0000256" key="1">
    <source>
        <dbReference type="ARBA" id="ARBA00010641"/>
    </source>
</evidence>
<feature type="domain" description="RNA polymerase sigma-70 region 2" evidence="5">
    <location>
        <begin position="22"/>
        <end position="85"/>
    </location>
</feature>
<evidence type="ECO:0000256" key="4">
    <source>
        <dbReference type="ARBA" id="ARBA00023163"/>
    </source>
</evidence>
<proteinExistence type="inferred from homology"/>
<dbReference type="InterPro" id="IPR007627">
    <property type="entry name" value="RNA_pol_sigma70_r2"/>
</dbReference>
<dbReference type="NCBIfam" id="TIGR02937">
    <property type="entry name" value="sigma70-ECF"/>
    <property type="match status" value="1"/>
</dbReference>
<name>A0A521CHG4_9BACT</name>
<dbReference type="Proteomes" id="UP000317557">
    <property type="component" value="Unassembled WGS sequence"/>
</dbReference>
<evidence type="ECO:0000259" key="6">
    <source>
        <dbReference type="Pfam" id="PF08281"/>
    </source>
</evidence>
<protein>
    <submittedName>
        <fullName evidence="7">RNA polymerase, sigma subunit, ECF family</fullName>
    </submittedName>
</protein>
<dbReference type="InterPro" id="IPR036388">
    <property type="entry name" value="WH-like_DNA-bd_sf"/>
</dbReference>
<dbReference type="PANTHER" id="PTHR43133">
    <property type="entry name" value="RNA POLYMERASE ECF-TYPE SIGMA FACTO"/>
    <property type="match status" value="1"/>
</dbReference>
<keyword evidence="3" id="KW-0731">Sigma factor</keyword>
<reference evidence="7 8" key="1">
    <citation type="submission" date="2017-05" db="EMBL/GenBank/DDBJ databases">
        <authorList>
            <person name="Varghese N."/>
            <person name="Submissions S."/>
        </authorList>
    </citation>
    <scope>NUCLEOTIDE SEQUENCE [LARGE SCALE GENOMIC DNA]</scope>
    <source>
        <strain evidence="7 8">DSM 21985</strain>
    </source>
</reference>
<dbReference type="Gene3D" id="1.10.10.10">
    <property type="entry name" value="Winged helix-like DNA-binding domain superfamily/Winged helix DNA-binding domain"/>
    <property type="match status" value="1"/>
</dbReference>
<keyword evidence="2" id="KW-0805">Transcription regulation</keyword>
<dbReference type="SUPFAM" id="SSF88946">
    <property type="entry name" value="Sigma2 domain of RNA polymerase sigma factors"/>
    <property type="match status" value="1"/>
</dbReference>
<comment type="similarity">
    <text evidence="1">Belongs to the sigma-70 factor family. ECF subfamily.</text>
</comment>
<organism evidence="7 8">
    <name type="scientific">Gracilimonas mengyeensis</name>
    <dbReference type="NCBI Taxonomy" id="1302730"/>
    <lineage>
        <taxon>Bacteria</taxon>
        <taxon>Pseudomonadati</taxon>
        <taxon>Balneolota</taxon>
        <taxon>Balneolia</taxon>
        <taxon>Balneolales</taxon>
        <taxon>Balneolaceae</taxon>
        <taxon>Gracilimonas</taxon>
    </lineage>
</organism>
<dbReference type="InterPro" id="IPR013325">
    <property type="entry name" value="RNA_pol_sigma_r2"/>
</dbReference>